<gene>
    <name evidence="2" type="ORF">H4O09_02105</name>
</gene>
<evidence type="ECO:0008006" key="4">
    <source>
        <dbReference type="Google" id="ProtNLM"/>
    </source>
</evidence>
<dbReference type="EMBL" id="JACIUV010000001">
    <property type="protein sequence ID" value="MBB1115859.1"/>
    <property type="molecule type" value="Genomic_DNA"/>
</dbReference>
<dbReference type="AlphaFoldDB" id="A0A7W3UXW8"/>
<dbReference type="RefSeq" id="WP_182621246.1">
    <property type="nucleotide sequence ID" value="NZ_JACIUV010000001.1"/>
</dbReference>
<accession>A0A7W3UXW8</accession>
<evidence type="ECO:0000313" key="3">
    <source>
        <dbReference type="Proteomes" id="UP000550609"/>
    </source>
</evidence>
<dbReference type="Proteomes" id="UP000550609">
    <property type="component" value="Unassembled WGS sequence"/>
</dbReference>
<organism evidence="2 3">
    <name type="scientific">Stenotrophomonas koreensis</name>
    <dbReference type="NCBI Taxonomy" id="266128"/>
    <lineage>
        <taxon>Bacteria</taxon>
        <taxon>Pseudomonadati</taxon>
        <taxon>Pseudomonadota</taxon>
        <taxon>Gammaproteobacteria</taxon>
        <taxon>Lysobacterales</taxon>
        <taxon>Lysobacteraceae</taxon>
        <taxon>Stenotrophomonas</taxon>
    </lineage>
</organism>
<feature type="signal peptide" evidence="1">
    <location>
        <begin position="1"/>
        <end position="21"/>
    </location>
</feature>
<comment type="caution">
    <text evidence="2">The sequence shown here is derived from an EMBL/GenBank/DDBJ whole genome shotgun (WGS) entry which is preliminary data.</text>
</comment>
<evidence type="ECO:0000256" key="1">
    <source>
        <dbReference type="SAM" id="SignalP"/>
    </source>
</evidence>
<name>A0A7W3UXW8_9GAMM</name>
<protein>
    <recommendedName>
        <fullName evidence="4">Secreted protein</fullName>
    </recommendedName>
</protein>
<sequence>MFRQWMMALLVSAGAAPLALAGAVVAPANGHYATQPGSAELVISFDGAQRRFALDGSSRNGSSCSLSGVIQLGAGRVIARTVQPDAPVCQLQLRPEGDGWRTQVLDVAACRQHCGMHSEIAALFLPLPDACRWNMREQTRARFRQHYERRNYEQALQILDGLEAECGGFIDWLEADAIANDRAITQFRLGQPAQCLRTLGKTRVAGFSSLEQLEQLRSRLQLSRLEHQAYLPVAQATLYNRNKCQQALAAR</sequence>
<evidence type="ECO:0000313" key="2">
    <source>
        <dbReference type="EMBL" id="MBB1115859.1"/>
    </source>
</evidence>
<keyword evidence="1" id="KW-0732">Signal</keyword>
<reference evidence="2 3" key="1">
    <citation type="submission" date="2020-08" db="EMBL/GenBank/DDBJ databases">
        <title>Stenotrophomonas sp. W1S232.</title>
        <authorList>
            <person name="Deng Y."/>
        </authorList>
    </citation>
    <scope>NUCLEOTIDE SEQUENCE [LARGE SCALE GENOMIC DNA]</scope>
    <source>
        <strain evidence="2 3">W1S232</strain>
    </source>
</reference>
<proteinExistence type="predicted"/>
<feature type="chain" id="PRO_5030976297" description="Secreted protein" evidence="1">
    <location>
        <begin position="22"/>
        <end position="251"/>
    </location>
</feature>